<feature type="region of interest" description="Disordered" evidence="1">
    <location>
        <begin position="19"/>
        <end position="46"/>
    </location>
</feature>
<dbReference type="AlphaFoldDB" id="A0A319A9J4"/>
<gene>
    <name evidence="2" type="ORF">BP01DRAFT_146371</name>
</gene>
<dbReference type="Proteomes" id="UP000248349">
    <property type="component" value="Unassembled WGS sequence"/>
</dbReference>
<keyword evidence="3" id="KW-1185">Reference proteome</keyword>
<protein>
    <submittedName>
        <fullName evidence="2">Uncharacterized protein</fullName>
    </submittedName>
</protein>
<sequence>MPSPSTGKIIKPMMPFANDSFVVKPEDPTTSPSTPESRYPPPMARPHLGIPSCISRSIRDVPVAARGSGFPVISLIHEE</sequence>
<name>A0A319A9J4_9EURO</name>
<evidence type="ECO:0000256" key="1">
    <source>
        <dbReference type="SAM" id="MobiDB-lite"/>
    </source>
</evidence>
<dbReference type="GeneID" id="37071819"/>
<organism evidence="2 3">
    <name type="scientific">Aspergillus saccharolyticus JOP 1030-1</name>
    <dbReference type="NCBI Taxonomy" id="1450539"/>
    <lineage>
        <taxon>Eukaryota</taxon>
        <taxon>Fungi</taxon>
        <taxon>Dikarya</taxon>
        <taxon>Ascomycota</taxon>
        <taxon>Pezizomycotina</taxon>
        <taxon>Eurotiomycetes</taxon>
        <taxon>Eurotiomycetidae</taxon>
        <taxon>Eurotiales</taxon>
        <taxon>Aspergillaceae</taxon>
        <taxon>Aspergillus</taxon>
        <taxon>Aspergillus subgen. Circumdati</taxon>
    </lineage>
</organism>
<reference evidence="2 3" key="1">
    <citation type="submission" date="2016-12" db="EMBL/GenBank/DDBJ databases">
        <title>The genomes of Aspergillus section Nigri reveals drivers in fungal speciation.</title>
        <authorList>
            <consortium name="DOE Joint Genome Institute"/>
            <person name="Vesth T.C."/>
            <person name="Nybo J."/>
            <person name="Theobald S."/>
            <person name="Brandl J."/>
            <person name="Frisvad J.C."/>
            <person name="Nielsen K.F."/>
            <person name="Lyhne E.K."/>
            <person name="Kogle M.E."/>
            <person name="Kuo A."/>
            <person name="Riley R."/>
            <person name="Clum A."/>
            <person name="Nolan M."/>
            <person name="Lipzen A."/>
            <person name="Salamov A."/>
            <person name="Henrissat B."/>
            <person name="Wiebenga A."/>
            <person name="De Vries R.P."/>
            <person name="Grigoriev I.V."/>
            <person name="Mortensen U.H."/>
            <person name="Andersen M.R."/>
            <person name="Baker S.E."/>
        </authorList>
    </citation>
    <scope>NUCLEOTIDE SEQUENCE [LARGE SCALE GENOMIC DNA]</scope>
    <source>
        <strain evidence="2 3">JOP 1030-1</strain>
    </source>
</reference>
<evidence type="ECO:0000313" key="3">
    <source>
        <dbReference type="Proteomes" id="UP000248349"/>
    </source>
</evidence>
<dbReference type="EMBL" id="KZ821221">
    <property type="protein sequence ID" value="PYH48368.1"/>
    <property type="molecule type" value="Genomic_DNA"/>
</dbReference>
<dbReference type="RefSeq" id="XP_025434350.1">
    <property type="nucleotide sequence ID" value="XM_025570591.1"/>
</dbReference>
<accession>A0A319A9J4</accession>
<evidence type="ECO:0000313" key="2">
    <source>
        <dbReference type="EMBL" id="PYH48368.1"/>
    </source>
</evidence>
<proteinExistence type="predicted"/>
<feature type="compositionally biased region" description="Low complexity" evidence="1">
    <location>
        <begin position="28"/>
        <end position="37"/>
    </location>
</feature>